<dbReference type="Proteomes" id="UP000013966">
    <property type="component" value="Chromosome 1"/>
</dbReference>
<accession>R4WM29</accession>
<organism evidence="2 3">
    <name type="scientific">Caballeronia insecticola</name>
    <dbReference type="NCBI Taxonomy" id="758793"/>
    <lineage>
        <taxon>Bacteria</taxon>
        <taxon>Pseudomonadati</taxon>
        <taxon>Pseudomonadota</taxon>
        <taxon>Betaproteobacteria</taxon>
        <taxon>Burkholderiales</taxon>
        <taxon>Burkholderiaceae</taxon>
        <taxon>Caballeronia</taxon>
    </lineage>
</organism>
<dbReference type="EMBL" id="AP013058">
    <property type="protein sequence ID" value="BAN21895.1"/>
    <property type="molecule type" value="Genomic_DNA"/>
</dbReference>
<dbReference type="KEGG" id="buo:BRPE64_ACDS01410"/>
<evidence type="ECO:0000256" key="1">
    <source>
        <dbReference type="SAM" id="MobiDB-lite"/>
    </source>
</evidence>
<keyword evidence="3" id="KW-1185">Reference proteome</keyword>
<reference evidence="2 3" key="2">
    <citation type="journal article" date="2018" name="Int. J. Syst. Evol. Microbiol.">
        <title>Burkholderia insecticola sp. nov., a gut symbiotic bacterium of the bean bug Riptortus pedestris.</title>
        <authorList>
            <person name="Takeshita K."/>
            <person name="Tamaki H."/>
            <person name="Ohbayashi T."/>
            <person name="Meng X.-Y."/>
            <person name="Sone T."/>
            <person name="Mitani Y."/>
            <person name="Peeters C."/>
            <person name="Kikuchi Y."/>
            <person name="Vandamme P."/>
        </authorList>
    </citation>
    <scope>NUCLEOTIDE SEQUENCE [LARGE SCALE GENOMIC DNA]</scope>
    <source>
        <strain evidence="2">RPE64</strain>
    </source>
</reference>
<dbReference type="AlphaFoldDB" id="R4WM29"/>
<dbReference type="HOGENOM" id="CLU_2822769_0_0_4"/>
<protein>
    <submittedName>
        <fullName evidence="2">Uncharacterized protein</fullName>
    </submittedName>
</protein>
<name>R4WM29_9BURK</name>
<evidence type="ECO:0000313" key="2">
    <source>
        <dbReference type="EMBL" id="BAN21895.1"/>
    </source>
</evidence>
<feature type="region of interest" description="Disordered" evidence="1">
    <location>
        <begin position="41"/>
        <end position="66"/>
    </location>
</feature>
<proteinExistence type="predicted"/>
<dbReference type="STRING" id="758793.BRPE64_ACDS01410"/>
<reference evidence="2 3" key="1">
    <citation type="journal article" date="2013" name="Genome Announc.">
        <title>Complete Genome Sequence of Burkholderia sp. Strain RPE64, Bacterial Symbiont of the Bean Bug Riptortus pedestris.</title>
        <authorList>
            <person name="Shibata T.F."/>
            <person name="Maeda T."/>
            <person name="Nikoh N."/>
            <person name="Yamaguchi K."/>
            <person name="Oshima K."/>
            <person name="Hattori M."/>
            <person name="Nishiyama T."/>
            <person name="Hasebe M."/>
            <person name="Fukatsu T."/>
            <person name="Kikuchi Y."/>
            <person name="Shigenobu S."/>
        </authorList>
    </citation>
    <scope>NUCLEOTIDE SEQUENCE [LARGE SCALE GENOMIC DNA]</scope>
</reference>
<gene>
    <name evidence="2" type="ORF">BRPE64_ACDS01410</name>
</gene>
<evidence type="ECO:0000313" key="3">
    <source>
        <dbReference type="Proteomes" id="UP000013966"/>
    </source>
</evidence>
<sequence>MFVCGQHAECDPVERVRGVGSFGSGGSEGVVGSDTAIGLRPARAASKRQSPHSRGVADQCRMMTRL</sequence>
<dbReference type="PATRIC" id="fig|758793.3.peg.143"/>